<proteinExistence type="predicted"/>
<evidence type="ECO:0000256" key="1">
    <source>
        <dbReference type="SAM" id="SignalP"/>
    </source>
</evidence>
<organism evidence="2 3">
    <name type="scientific">Sporisorium reilianum (strain SRZ2)</name>
    <name type="common">Maize head smut fungus</name>
    <dbReference type="NCBI Taxonomy" id="999809"/>
    <lineage>
        <taxon>Eukaryota</taxon>
        <taxon>Fungi</taxon>
        <taxon>Dikarya</taxon>
        <taxon>Basidiomycota</taxon>
        <taxon>Ustilaginomycotina</taxon>
        <taxon>Ustilaginomycetes</taxon>
        <taxon>Ustilaginales</taxon>
        <taxon>Ustilaginaceae</taxon>
        <taxon>Sporisorium</taxon>
    </lineage>
</organism>
<sequence>MIAQTLFAKRSLAAAAAAISFLLPGALSAVFPPWNGIGPEVTPDLTRSSTEPTGHLLAQDIPDPCSPITPLIVDPSSYEDRCSSPLNGPCFQLVGASMTGVSVEPWFEPVNITDSMLLAQDSATAFAMMDPSVAFEIGFLSYGDLKFRYLNYDPDTNCYDVTLERKREKVRKRRWRMTVGETEDEKALDTLNSHYTSTRFCTDKLFIKIGRQPSKRP</sequence>
<dbReference type="eggNOG" id="ENOG502THHD">
    <property type="taxonomic scope" value="Eukaryota"/>
</dbReference>
<keyword evidence="3" id="KW-1185">Reference proteome</keyword>
<name>E7A2B9_SPORE</name>
<dbReference type="OrthoDB" id="2545532at2759"/>
<evidence type="ECO:0000313" key="3">
    <source>
        <dbReference type="Proteomes" id="UP000008867"/>
    </source>
</evidence>
<protein>
    <submittedName>
        <fullName evidence="2">Conserved hypothetical Ustilaginaceae-specific protein</fullName>
    </submittedName>
</protein>
<feature type="signal peptide" evidence="1">
    <location>
        <begin position="1"/>
        <end position="28"/>
    </location>
</feature>
<keyword evidence="1" id="KW-0732">Signal</keyword>
<dbReference type="Proteomes" id="UP000008867">
    <property type="component" value="Chromosome 8"/>
</dbReference>
<feature type="chain" id="PRO_5003217099" evidence="1">
    <location>
        <begin position="29"/>
        <end position="217"/>
    </location>
</feature>
<dbReference type="AlphaFoldDB" id="E7A2B9"/>
<dbReference type="EMBL" id="FQ311473">
    <property type="protein sequence ID" value="CBQ73626.1"/>
    <property type="molecule type" value="Genomic_DNA"/>
</dbReference>
<dbReference type="HOGENOM" id="CLU_111242_0_0_1"/>
<gene>
    <name evidence="2" type="ORF">sr14221</name>
</gene>
<dbReference type="VEuPathDB" id="FungiDB:sr14221"/>
<accession>E7A2B9</accession>
<evidence type="ECO:0000313" key="2">
    <source>
        <dbReference type="EMBL" id="CBQ73626.1"/>
    </source>
</evidence>
<reference evidence="2 3" key="1">
    <citation type="journal article" date="2010" name="Science">
        <title>Pathogenicity determinants in smut fungi revealed by genome comparison.</title>
        <authorList>
            <person name="Schirawski J."/>
            <person name="Mannhaupt G."/>
            <person name="Muench K."/>
            <person name="Brefort T."/>
            <person name="Schipper K."/>
            <person name="Doehlemann G."/>
            <person name="Di Stasio M."/>
            <person name="Roessel N."/>
            <person name="Mendoza-Mendoza A."/>
            <person name="Pester D."/>
            <person name="Mueller O."/>
            <person name="Winterberg B."/>
            <person name="Meyer E."/>
            <person name="Ghareeb H."/>
            <person name="Wollenberg T."/>
            <person name="Muensterkoetter M."/>
            <person name="Wong P."/>
            <person name="Walter M."/>
            <person name="Stukenbrock E."/>
            <person name="Gueldener U."/>
            <person name="Kahmann R."/>
        </authorList>
    </citation>
    <scope>NUCLEOTIDE SEQUENCE [LARGE SCALE GENOMIC DNA]</scope>
    <source>
        <strain evidence="3">SRZ2</strain>
    </source>
</reference>